<evidence type="ECO:0000313" key="3">
    <source>
        <dbReference type="Proteomes" id="UP000501690"/>
    </source>
</evidence>
<evidence type="ECO:0000256" key="1">
    <source>
        <dbReference type="SAM" id="Phobius"/>
    </source>
</evidence>
<feature type="transmembrane region" description="Helical" evidence="1">
    <location>
        <begin position="7"/>
        <end position="29"/>
    </location>
</feature>
<accession>A0A4D6N482</accession>
<keyword evidence="1" id="KW-0812">Transmembrane</keyword>
<sequence length="119" mass="13006">MQTHLDLHLLIYILLAVLCSGALICIYNITRPRGIHGAFVNGEGANLDMTEAEIRAEDISGAFNNADYAVQTHKKAKIGREPSGSGNSAEVQEIKNVLSQLIAYLFGEKYPPNYKGKNT</sequence>
<reference evidence="2 3" key="1">
    <citation type="submission" date="2019-04" db="EMBL/GenBank/DDBJ databases">
        <title>An improved genome assembly and genetic linkage map for asparagus bean, Vigna unguiculata ssp. sesquipedialis.</title>
        <authorList>
            <person name="Xia Q."/>
            <person name="Zhang R."/>
            <person name="Dong Y."/>
        </authorList>
    </citation>
    <scope>NUCLEOTIDE SEQUENCE [LARGE SCALE GENOMIC DNA]</scope>
    <source>
        <tissue evidence="2">Leaf</tissue>
    </source>
</reference>
<dbReference type="Proteomes" id="UP000501690">
    <property type="component" value="Linkage Group LG9"/>
</dbReference>
<keyword evidence="1" id="KW-1133">Transmembrane helix</keyword>
<gene>
    <name evidence="2" type="ORF">DEO72_LG9g3112</name>
</gene>
<proteinExistence type="predicted"/>
<keyword evidence="1" id="KW-0472">Membrane</keyword>
<dbReference type="Gramene" id="Vigun07g215900.1.v1.2">
    <property type="protein sequence ID" value="Vigun07g215900.1.v1.2"/>
    <property type="gene ID" value="Vigun07g215900.v1.2"/>
</dbReference>
<evidence type="ECO:0000313" key="2">
    <source>
        <dbReference type="EMBL" id="QCE08088.1"/>
    </source>
</evidence>
<protein>
    <submittedName>
        <fullName evidence="2">Uncharacterized protein</fullName>
    </submittedName>
</protein>
<dbReference type="OrthoDB" id="10458222at2759"/>
<name>A0A4D6N482_VIGUN</name>
<organism evidence="2 3">
    <name type="scientific">Vigna unguiculata</name>
    <name type="common">Cowpea</name>
    <dbReference type="NCBI Taxonomy" id="3917"/>
    <lineage>
        <taxon>Eukaryota</taxon>
        <taxon>Viridiplantae</taxon>
        <taxon>Streptophyta</taxon>
        <taxon>Embryophyta</taxon>
        <taxon>Tracheophyta</taxon>
        <taxon>Spermatophyta</taxon>
        <taxon>Magnoliopsida</taxon>
        <taxon>eudicotyledons</taxon>
        <taxon>Gunneridae</taxon>
        <taxon>Pentapetalae</taxon>
        <taxon>rosids</taxon>
        <taxon>fabids</taxon>
        <taxon>Fabales</taxon>
        <taxon>Fabaceae</taxon>
        <taxon>Papilionoideae</taxon>
        <taxon>50 kb inversion clade</taxon>
        <taxon>NPAAA clade</taxon>
        <taxon>indigoferoid/millettioid clade</taxon>
        <taxon>Phaseoleae</taxon>
        <taxon>Vigna</taxon>
    </lineage>
</organism>
<dbReference type="EMBL" id="CP039353">
    <property type="protein sequence ID" value="QCE08088.1"/>
    <property type="molecule type" value="Genomic_DNA"/>
</dbReference>
<keyword evidence="3" id="KW-1185">Reference proteome</keyword>
<dbReference type="AlphaFoldDB" id="A0A4D6N482"/>